<dbReference type="PROSITE" id="PS01097">
    <property type="entry name" value="HUPF_HYPC"/>
    <property type="match status" value="1"/>
</dbReference>
<dbReference type="PRINTS" id="PR00445">
    <property type="entry name" value="HUPFHYPC"/>
</dbReference>
<organism evidence="2 3">
    <name type="scientific">Candidatus Sherwoodlollariibacterium unditelluris</name>
    <dbReference type="NCBI Taxonomy" id="1974757"/>
    <lineage>
        <taxon>Bacteria</taxon>
        <taxon>Pseudomonadati</taxon>
        <taxon>Candidatus Omnitrophota</taxon>
        <taxon>Candidatus Sherwoodlollariibacterium</taxon>
    </lineage>
</organism>
<sequence>MCLGIPMKVRKINGDFAEVESGRLLRTINIQMLSGLKTGDYVLVHVGFAIQKVDPQRAKETLRLVDEPRTF</sequence>
<dbReference type="PANTHER" id="PTHR35177">
    <property type="entry name" value="HYDROGENASE MATURATION FACTOR HYBG"/>
    <property type="match status" value="1"/>
</dbReference>
<comment type="similarity">
    <text evidence="1">Belongs to the HupF/HypC family.</text>
</comment>
<comment type="caution">
    <text evidence="2">The sequence shown here is derived from an EMBL/GenBank/DDBJ whole genome shotgun (WGS) entry which is preliminary data.</text>
</comment>
<dbReference type="Proteomes" id="UP000231292">
    <property type="component" value="Unassembled WGS sequence"/>
</dbReference>
<dbReference type="EMBL" id="PCRK01000096">
    <property type="protein sequence ID" value="PIP19236.1"/>
    <property type="molecule type" value="Genomic_DNA"/>
</dbReference>
<dbReference type="Pfam" id="PF01455">
    <property type="entry name" value="HupF_HypC"/>
    <property type="match status" value="1"/>
</dbReference>
<evidence type="ECO:0000313" key="2">
    <source>
        <dbReference type="EMBL" id="PIP19236.1"/>
    </source>
</evidence>
<proteinExistence type="inferred from homology"/>
<protein>
    <submittedName>
        <fullName evidence="2">HypC/HybG/HupF family hydrogenase formation chaperone</fullName>
    </submittedName>
</protein>
<dbReference type="SUPFAM" id="SSF159127">
    <property type="entry name" value="HupF/HypC-like"/>
    <property type="match status" value="1"/>
</dbReference>
<accession>A0A2G9YJ35</accession>
<dbReference type="GO" id="GO:1902670">
    <property type="term" value="F:carbon dioxide binding"/>
    <property type="evidence" value="ECO:0007669"/>
    <property type="project" value="TreeGrafter"/>
</dbReference>
<dbReference type="NCBIfam" id="TIGR00074">
    <property type="entry name" value="hypC_hupF"/>
    <property type="match status" value="1"/>
</dbReference>
<dbReference type="GO" id="GO:0051604">
    <property type="term" value="P:protein maturation"/>
    <property type="evidence" value="ECO:0007669"/>
    <property type="project" value="TreeGrafter"/>
</dbReference>
<dbReference type="Gene3D" id="2.30.30.140">
    <property type="match status" value="1"/>
</dbReference>
<dbReference type="InterPro" id="IPR001109">
    <property type="entry name" value="Hydrogenase_HupF/HypC"/>
</dbReference>
<dbReference type="PANTHER" id="PTHR35177:SF2">
    <property type="entry name" value="HYDROGENASE MATURATION FACTOR HYBG"/>
    <property type="match status" value="1"/>
</dbReference>
<dbReference type="GO" id="GO:0005506">
    <property type="term" value="F:iron ion binding"/>
    <property type="evidence" value="ECO:0007669"/>
    <property type="project" value="TreeGrafter"/>
</dbReference>
<dbReference type="AlphaFoldDB" id="A0A2G9YJ35"/>
<dbReference type="InterPro" id="IPR019812">
    <property type="entry name" value="Hydgase_assmbl_chp_CS"/>
</dbReference>
<evidence type="ECO:0000313" key="3">
    <source>
        <dbReference type="Proteomes" id="UP000231292"/>
    </source>
</evidence>
<gene>
    <name evidence="2" type="primary">hypC</name>
    <name evidence="2" type="ORF">COX41_03920</name>
</gene>
<evidence type="ECO:0000256" key="1">
    <source>
        <dbReference type="ARBA" id="ARBA00006018"/>
    </source>
</evidence>
<reference evidence="2 3" key="1">
    <citation type="submission" date="2017-09" db="EMBL/GenBank/DDBJ databases">
        <title>Depth-based differentiation of microbial function through sediment-hosted aquifers and enrichment of novel symbionts in the deep terrestrial subsurface.</title>
        <authorList>
            <person name="Probst A.J."/>
            <person name="Ladd B."/>
            <person name="Jarett J.K."/>
            <person name="Geller-Mcgrath D.E."/>
            <person name="Sieber C.M."/>
            <person name="Emerson J.B."/>
            <person name="Anantharaman K."/>
            <person name="Thomas B.C."/>
            <person name="Malmstrom R."/>
            <person name="Stieglmeier M."/>
            <person name="Klingl A."/>
            <person name="Woyke T."/>
            <person name="Ryan C.M."/>
            <person name="Banfield J.F."/>
        </authorList>
    </citation>
    <scope>NUCLEOTIDE SEQUENCE [LARGE SCALE GENOMIC DNA]</scope>
    <source>
        <strain evidence="2">CG23_combo_of_CG06-09_8_20_14_all_41_10</strain>
    </source>
</reference>
<name>A0A2G9YJ35_9BACT</name>